<evidence type="ECO:0000259" key="1">
    <source>
        <dbReference type="Pfam" id="PF12697"/>
    </source>
</evidence>
<protein>
    <submittedName>
        <fullName evidence="2">Pimeloyl-ACP methyl ester carboxylesterase</fullName>
    </submittedName>
</protein>
<dbReference type="Gene3D" id="3.40.50.1820">
    <property type="entry name" value="alpha/beta hydrolase"/>
    <property type="match status" value="1"/>
</dbReference>
<reference evidence="3" key="1">
    <citation type="submission" date="2016-10" db="EMBL/GenBank/DDBJ databases">
        <authorList>
            <person name="Varghese N."/>
            <person name="Submissions S."/>
        </authorList>
    </citation>
    <scope>NUCLEOTIDE SEQUENCE [LARGE SCALE GENOMIC DNA]</scope>
    <source>
        <strain evidence="3">DSM 44260</strain>
    </source>
</reference>
<dbReference type="PANTHER" id="PTHR43798">
    <property type="entry name" value="MONOACYLGLYCEROL LIPASE"/>
    <property type="match status" value="1"/>
</dbReference>
<organism evidence="2 3">
    <name type="scientific">Actinokineospora terrae</name>
    <dbReference type="NCBI Taxonomy" id="155974"/>
    <lineage>
        <taxon>Bacteria</taxon>
        <taxon>Bacillati</taxon>
        <taxon>Actinomycetota</taxon>
        <taxon>Actinomycetes</taxon>
        <taxon>Pseudonocardiales</taxon>
        <taxon>Pseudonocardiaceae</taxon>
        <taxon>Actinokineospora</taxon>
    </lineage>
</organism>
<dbReference type="PANTHER" id="PTHR43798:SF33">
    <property type="entry name" value="HYDROLASE, PUTATIVE (AFU_ORTHOLOGUE AFUA_2G14860)-RELATED"/>
    <property type="match status" value="1"/>
</dbReference>
<accession>A0A1H9XCK4</accession>
<dbReference type="SUPFAM" id="SSF53474">
    <property type="entry name" value="alpha/beta-Hydrolases"/>
    <property type="match status" value="1"/>
</dbReference>
<keyword evidence="3" id="KW-1185">Reference proteome</keyword>
<dbReference type="InterPro" id="IPR050266">
    <property type="entry name" value="AB_hydrolase_sf"/>
</dbReference>
<dbReference type="InterPro" id="IPR000073">
    <property type="entry name" value="AB_hydrolase_1"/>
</dbReference>
<feature type="domain" description="AB hydrolase-1" evidence="1">
    <location>
        <begin position="33"/>
        <end position="287"/>
    </location>
</feature>
<dbReference type="EMBL" id="FOGI01000014">
    <property type="protein sequence ID" value="SES43928.1"/>
    <property type="molecule type" value="Genomic_DNA"/>
</dbReference>
<gene>
    <name evidence="2" type="ORF">SAMN04487818_11473</name>
</gene>
<evidence type="ECO:0000313" key="3">
    <source>
        <dbReference type="Proteomes" id="UP000199051"/>
    </source>
</evidence>
<dbReference type="Pfam" id="PF12697">
    <property type="entry name" value="Abhydrolase_6"/>
    <property type="match status" value="1"/>
</dbReference>
<dbReference type="InterPro" id="IPR029058">
    <property type="entry name" value="AB_hydrolase_fold"/>
</dbReference>
<evidence type="ECO:0000313" key="2">
    <source>
        <dbReference type="EMBL" id="SES43928.1"/>
    </source>
</evidence>
<dbReference type="GO" id="GO:0016020">
    <property type="term" value="C:membrane"/>
    <property type="evidence" value="ECO:0007669"/>
    <property type="project" value="TreeGrafter"/>
</dbReference>
<sequence length="302" mass="31726">MSATRTASAVSTVSTSDGVELNVVVSGEGPVTVVLIHGWTMDHASWDLVVDGLTGVRVVRFDLRGHGASGSAPQGTATIARVADDLAEVIAATAPTGPLVLGGHSLGGMTLMALAERHPDLVTSRVAGVAFVATTSGGLSRLTLGLPRWVAAPVLFAEKLVNLRIARFRRPRLMGRRTGYARPGVRWLVFGKRPVPEHIAATAAQVGRCNPANMVEFRNALNEHERLHALPVYRGVPAVVMAGGRDRLCTVADARVIAGALPDAHLLIYPGAGHMLNYERSSEVVAQLTELVAGVRQLAAAG</sequence>
<proteinExistence type="predicted"/>
<dbReference type="STRING" id="155974.SAMN04487818_11473"/>
<dbReference type="AlphaFoldDB" id="A0A1H9XCK4"/>
<dbReference type="RefSeq" id="WP_092785351.1">
    <property type="nucleotide sequence ID" value="NZ_FOGI01000014.1"/>
</dbReference>
<name>A0A1H9XCK4_9PSEU</name>
<dbReference type="GO" id="GO:0003824">
    <property type="term" value="F:catalytic activity"/>
    <property type="evidence" value="ECO:0007669"/>
    <property type="project" value="UniProtKB-ARBA"/>
</dbReference>
<dbReference type="Proteomes" id="UP000199051">
    <property type="component" value="Unassembled WGS sequence"/>
</dbReference>